<protein>
    <submittedName>
        <fullName evidence="2">Uncharacterized protein</fullName>
    </submittedName>
</protein>
<dbReference type="PANTHER" id="PTHR11846">
    <property type="entry name" value="ADENYLOSUCCINATE SYNTHETASE"/>
    <property type="match status" value="1"/>
</dbReference>
<dbReference type="GO" id="GO:0004019">
    <property type="term" value="F:adenylosuccinate synthase activity"/>
    <property type="evidence" value="ECO:0007669"/>
    <property type="project" value="InterPro"/>
</dbReference>
<gene>
    <name evidence="2" type="primary">ORF191077</name>
    <name evidence="1" type="synonym">ORF191068</name>
</gene>
<dbReference type="GO" id="GO:0000166">
    <property type="term" value="F:nucleotide binding"/>
    <property type="evidence" value="ECO:0007669"/>
    <property type="project" value="InterPro"/>
</dbReference>
<dbReference type="GO" id="GO:0046040">
    <property type="term" value="P:IMP metabolic process"/>
    <property type="evidence" value="ECO:0007669"/>
    <property type="project" value="TreeGrafter"/>
</dbReference>
<sequence>MINRSTTLAVTKLDILDVFEESAYTLNGERRNTFPALDDDLQKVEVEYKNLPVWKEPTENISFDICQLNQNNEMARTFFSSV</sequence>
<dbReference type="Gene3D" id="3.90.170.10">
    <property type="entry name" value="Adenylosuccinate Synthetase, subunit A, domain 3"/>
    <property type="match status" value="1"/>
</dbReference>
<dbReference type="InterPro" id="IPR001114">
    <property type="entry name" value="Adenylosuccinate_synthetase"/>
</dbReference>
<reference evidence="2" key="1">
    <citation type="submission" date="2014-12" db="EMBL/GenBank/DDBJ databases">
        <title>Insight into the proteome of Arion vulgaris.</title>
        <authorList>
            <person name="Aradska J."/>
            <person name="Bulat T."/>
            <person name="Smidak R."/>
            <person name="Sarate P."/>
            <person name="Gangsoo J."/>
            <person name="Sialana F."/>
            <person name="Bilban M."/>
            <person name="Lubec G."/>
        </authorList>
    </citation>
    <scope>NUCLEOTIDE SEQUENCE</scope>
    <source>
        <tissue evidence="2">Skin</tissue>
    </source>
</reference>
<dbReference type="InterPro" id="IPR027417">
    <property type="entry name" value="P-loop_NTPase"/>
</dbReference>
<dbReference type="InterPro" id="IPR042111">
    <property type="entry name" value="Adenylosuccinate_synth_dom3"/>
</dbReference>
<dbReference type="PANTHER" id="PTHR11846:SF0">
    <property type="entry name" value="ADENYLOSUCCINATE SYNTHETASE"/>
    <property type="match status" value="1"/>
</dbReference>
<evidence type="ECO:0000313" key="1">
    <source>
        <dbReference type="EMBL" id="CEK92938.1"/>
    </source>
</evidence>
<dbReference type="Pfam" id="PF00709">
    <property type="entry name" value="Adenylsucc_synt"/>
    <property type="match status" value="1"/>
</dbReference>
<evidence type="ECO:0000313" key="2">
    <source>
        <dbReference type="EMBL" id="CEK92940.1"/>
    </source>
</evidence>
<dbReference type="GO" id="GO:0044208">
    <property type="term" value="P:'de novo' AMP biosynthetic process"/>
    <property type="evidence" value="ECO:0007669"/>
    <property type="project" value="TreeGrafter"/>
</dbReference>
<name>A0A0B7BLI3_9EUPU</name>
<accession>A0A0B7BLI3</accession>
<proteinExistence type="predicted"/>
<dbReference type="EMBL" id="HACG01046073">
    <property type="protein sequence ID" value="CEK92938.1"/>
    <property type="molecule type" value="Transcribed_RNA"/>
</dbReference>
<dbReference type="EMBL" id="HACG01046075">
    <property type="protein sequence ID" value="CEK92940.1"/>
    <property type="molecule type" value="Transcribed_RNA"/>
</dbReference>
<dbReference type="AlphaFoldDB" id="A0A0B7BLI3"/>
<dbReference type="SUPFAM" id="SSF52540">
    <property type="entry name" value="P-loop containing nucleoside triphosphate hydrolases"/>
    <property type="match status" value="1"/>
</dbReference>
<organism evidence="2">
    <name type="scientific">Arion vulgaris</name>
    <dbReference type="NCBI Taxonomy" id="1028688"/>
    <lineage>
        <taxon>Eukaryota</taxon>
        <taxon>Metazoa</taxon>
        <taxon>Spiralia</taxon>
        <taxon>Lophotrochozoa</taxon>
        <taxon>Mollusca</taxon>
        <taxon>Gastropoda</taxon>
        <taxon>Heterobranchia</taxon>
        <taxon>Euthyneura</taxon>
        <taxon>Panpulmonata</taxon>
        <taxon>Eupulmonata</taxon>
        <taxon>Stylommatophora</taxon>
        <taxon>Helicina</taxon>
        <taxon>Arionoidea</taxon>
        <taxon>Arionidae</taxon>
        <taxon>Arion</taxon>
    </lineage>
</organism>
<dbReference type="GO" id="GO:0005737">
    <property type="term" value="C:cytoplasm"/>
    <property type="evidence" value="ECO:0007669"/>
    <property type="project" value="TreeGrafter"/>
</dbReference>